<evidence type="ECO:0000313" key="2">
    <source>
        <dbReference type="Proteomes" id="UP000578449"/>
    </source>
</evidence>
<protein>
    <submittedName>
        <fullName evidence="1">Pimeloyl-ACP methyl ester carboxylesterase</fullName>
    </submittedName>
</protein>
<dbReference type="InterPro" id="IPR029058">
    <property type="entry name" value="AB_hydrolase_fold"/>
</dbReference>
<sequence length="69" mass="7250">MRRTVRPGAWADRPVVVIIPSGGPSAPAQRLAALSTRGRLLVAPTTDHYVHAARPDLVIAAIRDVAASS</sequence>
<proteinExistence type="predicted"/>
<gene>
    <name evidence="1" type="ORF">HNP84_006664</name>
</gene>
<name>A0A840PCE5_9ACTN</name>
<organism evidence="1 2">
    <name type="scientific">Thermocatellispora tengchongensis</name>
    <dbReference type="NCBI Taxonomy" id="1073253"/>
    <lineage>
        <taxon>Bacteria</taxon>
        <taxon>Bacillati</taxon>
        <taxon>Actinomycetota</taxon>
        <taxon>Actinomycetes</taxon>
        <taxon>Streptosporangiales</taxon>
        <taxon>Streptosporangiaceae</taxon>
        <taxon>Thermocatellispora</taxon>
    </lineage>
</organism>
<evidence type="ECO:0000313" key="1">
    <source>
        <dbReference type="EMBL" id="MBB5136912.1"/>
    </source>
</evidence>
<dbReference type="AlphaFoldDB" id="A0A840PCE5"/>
<dbReference type="Gene3D" id="3.40.50.1820">
    <property type="entry name" value="alpha/beta hydrolase"/>
    <property type="match status" value="1"/>
</dbReference>
<keyword evidence="2" id="KW-1185">Reference proteome</keyword>
<accession>A0A840PCE5</accession>
<dbReference type="RefSeq" id="WP_185053786.1">
    <property type="nucleotide sequence ID" value="NZ_BAABIX010000021.1"/>
</dbReference>
<dbReference type="EMBL" id="JACHGN010000016">
    <property type="protein sequence ID" value="MBB5136912.1"/>
    <property type="molecule type" value="Genomic_DNA"/>
</dbReference>
<dbReference type="Proteomes" id="UP000578449">
    <property type="component" value="Unassembled WGS sequence"/>
</dbReference>
<reference evidence="1 2" key="1">
    <citation type="submission" date="2020-08" db="EMBL/GenBank/DDBJ databases">
        <title>Genomic Encyclopedia of Type Strains, Phase IV (KMG-IV): sequencing the most valuable type-strain genomes for metagenomic binning, comparative biology and taxonomic classification.</title>
        <authorList>
            <person name="Goeker M."/>
        </authorList>
    </citation>
    <scope>NUCLEOTIDE SEQUENCE [LARGE SCALE GENOMIC DNA]</scope>
    <source>
        <strain evidence="1 2">DSM 45615</strain>
    </source>
</reference>
<comment type="caution">
    <text evidence="1">The sequence shown here is derived from an EMBL/GenBank/DDBJ whole genome shotgun (WGS) entry which is preliminary data.</text>
</comment>